<accession>A0ACC2TKD0</accession>
<sequence length="87" mass="9562">MILTTKEKPKNILPGLSLPSLKAATLRMNQLVIAEKPLMIEKPQGINILSVAIIHLLVELIEMILLLDALDHQEEKAIAAETVRATS</sequence>
<protein>
    <submittedName>
        <fullName evidence="1">Uncharacterized protein</fullName>
    </submittedName>
</protein>
<comment type="caution">
    <text evidence="1">The sequence shown here is derived from an EMBL/GenBank/DDBJ whole genome shotgun (WGS) entry which is preliminary data.</text>
</comment>
<proteinExistence type="predicted"/>
<evidence type="ECO:0000313" key="2">
    <source>
        <dbReference type="Proteomes" id="UP001165960"/>
    </source>
</evidence>
<evidence type="ECO:0000313" key="1">
    <source>
        <dbReference type="EMBL" id="KAJ9075190.1"/>
    </source>
</evidence>
<dbReference type="EMBL" id="QTSX02002618">
    <property type="protein sequence ID" value="KAJ9075190.1"/>
    <property type="molecule type" value="Genomic_DNA"/>
</dbReference>
<organism evidence="1 2">
    <name type="scientific">Entomophthora muscae</name>
    <dbReference type="NCBI Taxonomy" id="34485"/>
    <lineage>
        <taxon>Eukaryota</taxon>
        <taxon>Fungi</taxon>
        <taxon>Fungi incertae sedis</taxon>
        <taxon>Zoopagomycota</taxon>
        <taxon>Entomophthoromycotina</taxon>
        <taxon>Entomophthoromycetes</taxon>
        <taxon>Entomophthorales</taxon>
        <taxon>Entomophthoraceae</taxon>
        <taxon>Entomophthora</taxon>
    </lineage>
</organism>
<dbReference type="Proteomes" id="UP001165960">
    <property type="component" value="Unassembled WGS sequence"/>
</dbReference>
<gene>
    <name evidence="1" type="ORF">DSO57_1038438</name>
</gene>
<name>A0ACC2TKD0_9FUNG</name>
<reference evidence="1" key="1">
    <citation type="submission" date="2022-04" db="EMBL/GenBank/DDBJ databases">
        <title>Genome of the entomopathogenic fungus Entomophthora muscae.</title>
        <authorList>
            <person name="Elya C."/>
            <person name="Lovett B.R."/>
            <person name="Lee E."/>
            <person name="Macias A.M."/>
            <person name="Hajek A.E."/>
            <person name="De Bivort B.L."/>
            <person name="Kasson M.T."/>
            <person name="De Fine Licht H.H."/>
            <person name="Stajich J.E."/>
        </authorList>
    </citation>
    <scope>NUCLEOTIDE SEQUENCE</scope>
    <source>
        <strain evidence="1">Berkeley</strain>
    </source>
</reference>
<keyword evidence="2" id="KW-1185">Reference proteome</keyword>